<name>S3ZZJ2_9ACTN</name>
<reference evidence="5 6" key="1">
    <citation type="submission" date="2013-02" db="EMBL/GenBank/DDBJ databases">
        <title>Draft Genome Sequence of Streptomyces aurantiacus, Which Produces Setomimycin.</title>
        <authorList>
            <person name="Gruening B.A."/>
            <person name="Praeg A."/>
            <person name="Erxleben A."/>
            <person name="Guenther S."/>
            <person name="Mueller M."/>
        </authorList>
    </citation>
    <scope>NUCLEOTIDE SEQUENCE [LARGE SCALE GENOMIC DNA]</scope>
    <source>
        <strain evidence="5 6">JA 4570</strain>
    </source>
</reference>
<dbReference type="SUPFAM" id="SSF51182">
    <property type="entry name" value="RmlC-like cupins"/>
    <property type="match status" value="1"/>
</dbReference>
<feature type="site" description="Participates in a stacking interaction with the thymidine ring of dTDP-4-oxo-6-deoxyglucose" evidence="4">
    <location>
        <position position="155"/>
    </location>
</feature>
<evidence type="ECO:0000256" key="3">
    <source>
        <dbReference type="PIRSR" id="PIRSR600888-1"/>
    </source>
</evidence>
<sequence>MAEAHTHQARAVRTPTMRARPLAVDGAFEFTPRSFPDERGRFLSPFQGPAFTEATGHRAFPVAQTNHSHSRQGVLRGVHFTTTPPGQAKYVYCPYGRSLDIVVDLRTGSPTFGRCDTVLLEPRYYRAVYLPVGVGHAFVALADHTLMTYLVTSSYAPELELALDPMDPELKLPLPEGTELLLSDRDRAAPTLAEARDQGILPHYADCLALAAELHA</sequence>
<evidence type="ECO:0000256" key="4">
    <source>
        <dbReference type="PIRSR" id="PIRSR600888-3"/>
    </source>
</evidence>
<evidence type="ECO:0000256" key="2">
    <source>
        <dbReference type="ARBA" id="ARBA00023235"/>
    </source>
</evidence>
<protein>
    <submittedName>
        <fullName evidence="5">Putative dTDP-4-dehydrorhamnose 3,5-epimerase</fullName>
    </submittedName>
</protein>
<evidence type="ECO:0000256" key="1">
    <source>
        <dbReference type="ARBA" id="ARBA00010154"/>
    </source>
</evidence>
<proteinExistence type="inferred from homology"/>
<dbReference type="GO" id="GO:0000271">
    <property type="term" value="P:polysaccharide biosynthetic process"/>
    <property type="evidence" value="ECO:0007669"/>
    <property type="project" value="TreeGrafter"/>
</dbReference>
<dbReference type="PANTHER" id="PTHR21047:SF2">
    <property type="entry name" value="THYMIDINE DIPHOSPHO-4-KETO-RHAMNOSE 3,5-EPIMERASE"/>
    <property type="match status" value="1"/>
</dbReference>
<evidence type="ECO:0000313" key="5">
    <source>
        <dbReference type="EMBL" id="EPH43885.1"/>
    </source>
</evidence>
<dbReference type="Proteomes" id="UP000014629">
    <property type="component" value="Unassembled WGS sequence"/>
</dbReference>
<feature type="active site" description="Proton acceptor" evidence="3">
    <location>
        <position position="79"/>
    </location>
</feature>
<dbReference type="PANTHER" id="PTHR21047">
    <property type="entry name" value="DTDP-6-DEOXY-D-GLUCOSE-3,5 EPIMERASE"/>
    <property type="match status" value="1"/>
</dbReference>
<keyword evidence="6" id="KW-1185">Reference proteome</keyword>
<dbReference type="InterPro" id="IPR011051">
    <property type="entry name" value="RmlC_Cupin_sf"/>
</dbReference>
<dbReference type="RefSeq" id="WP_016641165.1">
    <property type="nucleotide sequence ID" value="NZ_AOPZ01000132.1"/>
</dbReference>
<evidence type="ECO:0000313" key="6">
    <source>
        <dbReference type="Proteomes" id="UP000014629"/>
    </source>
</evidence>
<dbReference type="PATRIC" id="fig|1286094.4.peg.3005"/>
<keyword evidence="2" id="KW-0413">Isomerase</keyword>
<dbReference type="InterPro" id="IPR014710">
    <property type="entry name" value="RmlC-like_jellyroll"/>
</dbReference>
<comment type="similarity">
    <text evidence="1">Belongs to the dTDP-4-dehydrorhamnose 3,5-epimerase family.</text>
</comment>
<accession>S3ZZJ2</accession>
<dbReference type="GO" id="GO:0008830">
    <property type="term" value="F:dTDP-4-dehydrorhamnose 3,5-epimerase activity"/>
    <property type="evidence" value="ECO:0007669"/>
    <property type="project" value="InterPro"/>
</dbReference>
<organism evidence="5 6">
    <name type="scientific">Streptomyces aurantiacus JA 4570</name>
    <dbReference type="NCBI Taxonomy" id="1286094"/>
    <lineage>
        <taxon>Bacteria</taxon>
        <taxon>Bacillati</taxon>
        <taxon>Actinomycetota</taxon>
        <taxon>Actinomycetes</taxon>
        <taxon>Kitasatosporales</taxon>
        <taxon>Streptomycetaceae</taxon>
        <taxon>Streptomyces</taxon>
        <taxon>Streptomyces aurantiacus group</taxon>
    </lineage>
</organism>
<dbReference type="GO" id="GO:0005829">
    <property type="term" value="C:cytosol"/>
    <property type="evidence" value="ECO:0007669"/>
    <property type="project" value="TreeGrafter"/>
</dbReference>
<gene>
    <name evidence="5" type="ORF">STRAU_3037</name>
</gene>
<dbReference type="CDD" id="cd00438">
    <property type="entry name" value="cupin_RmlC"/>
    <property type="match status" value="1"/>
</dbReference>
<dbReference type="InterPro" id="IPR000888">
    <property type="entry name" value="RmlC-like"/>
</dbReference>
<dbReference type="Pfam" id="PF00908">
    <property type="entry name" value="dTDP_sugar_isom"/>
    <property type="match status" value="1"/>
</dbReference>
<dbReference type="Gene3D" id="2.60.120.10">
    <property type="entry name" value="Jelly Rolls"/>
    <property type="match status" value="1"/>
</dbReference>
<dbReference type="EMBL" id="AOPZ01000132">
    <property type="protein sequence ID" value="EPH43885.1"/>
    <property type="molecule type" value="Genomic_DNA"/>
</dbReference>
<dbReference type="AlphaFoldDB" id="S3ZZJ2"/>
<feature type="active site" description="Proton donor" evidence="3">
    <location>
        <position position="149"/>
    </location>
</feature>
<comment type="caution">
    <text evidence="5">The sequence shown here is derived from an EMBL/GenBank/DDBJ whole genome shotgun (WGS) entry which is preliminary data.</text>
</comment>